<proteinExistence type="predicted"/>
<keyword evidence="2" id="KW-1133">Transmembrane helix</keyword>
<evidence type="ECO:0000313" key="4">
    <source>
        <dbReference type="Proteomes" id="UP001358324"/>
    </source>
</evidence>
<sequence length="264" mass="29554">MKDATSDTSERETRGRALGYDLGGEFQGEPTEMAERRPLEVTSWELCWTSVGLVTLGALAGWGLSDEGELVRAAFANASGADWIAAFGTWVIGISAVTYSRAAHKLRVRELNEAADRQARERNAARSDLFRRILSLYGATFEITNLGENRSELTVGDVRRGRLIFLEDVSHFTTRESDNAILTASISSKLASAQSILSVVRGNVIRYSEWLDGRSEHEMIEEVNLRRIDFDVSESVELDKYLDRICGELKSEREPVREMRKKSS</sequence>
<keyword evidence="1" id="KW-0175">Coiled coil</keyword>
<feature type="transmembrane region" description="Helical" evidence="2">
    <location>
        <begin position="84"/>
        <end position="102"/>
    </location>
</feature>
<comment type="caution">
    <text evidence="3">The sequence shown here is derived from an EMBL/GenBank/DDBJ whole genome shotgun (WGS) entry which is preliminary data.</text>
</comment>
<accession>A0ABU7WD65</accession>
<dbReference type="RefSeq" id="WP_332077618.1">
    <property type="nucleotide sequence ID" value="NZ_JAZHBM010000001.1"/>
</dbReference>
<gene>
    <name evidence="3" type="ORF">V3391_06715</name>
</gene>
<feature type="coiled-coil region" evidence="1">
    <location>
        <begin position="101"/>
        <end position="128"/>
    </location>
</feature>
<keyword evidence="4" id="KW-1185">Reference proteome</keyword>
<keyword evidence="2" id="KW-0812">Transmembrane</keyword>
<evidence type="ECO:0000256" key="1">
    <source>
        <dbReference type="SAM" id="Coils"/>
    </source>
</evidence>
<organism evidence="3 4">
    <name type="scientific">Luteimonas flava</name>
    <dbReference type="NCBI Taxonomy" id="3115822"/>
    <lineage>
        <taxon>Bacteria</taxon>
        <taxon>Pseudomonadati</taxon>
        <taxon>Pseudomonadota</taxon>
        <taxon>Gammaproteobacteria</taxon>
        <taxon>Lysobacterales</taxon>
        <taxon>Lysobacteraceae</taxon>
        <taxon>Luteimonas</taxon>
    </lineage>
</organism>
<dbReference type="Proteomes" id="UP001358324">
    <property type="component" value="Unassembled WGS sequence"/>
</dbReference>
<protein>
    <recommendedName>
        <fullName evidence="5">DUF3137 domain-containing protein</fullName>
    </recommendedName>
</protein>
<evidence type="ECO:0008006" key="5">
    <source>
        <dbReference type="Google" id="ProtNLM"/>
    </source>
</evidence>
<evidence type="ECO:0000256" key="2">
    <source>
        <dbReference type="SAM" id="Phobius"/>
    </source>
</evidence>
<dbReference type="EMBL" id="JAZHBM010000001">
    <property type="protein sequence ID" value="MEF3081904.1"/>
    <property type="molecule type" value="Genomic_DNA"/>
</dbReference>
<name>A0ABU7WD65_9GAMM</name>
<keyword evidence="2" id="KW-0472">Membrane</keyword>
<feature type="transmembrane region" description="Helical" evidence="2">
    <location>
        <begin position="46"/>
        <end position="64"/>
    </location>
</feature>
<evidence type="ECO:0000313" key="3">
    <source>
        <dbReference type="EMBL" id="MEF3081904.1"/>
    </source>
</evidence>
<reference evidence="3 4" key="1">
    <citation type="submission" date="2024-01" db="EMBL/GenBank/DDBJ databases">
        <title>Novel species of the genus Luteimonas isolated from rivers.</title>
        <authorList>
            <person name="Lu H."/>
        </authorList>
    </citation>
    <scope>NUCLEOTIDE SEQUENCE [LARGE SCALE GENOMIC DNA]</scope>
    <source>
        <strain evidence="3 4">SMYT11W</strain>
    </source>
</reference>